<reference evidence="12 13" key="1">
    <citation type="journal article" date="2020" name="Mol. Biol. Evol.">
        <title>Interspecific Gene Flow and the Evolution of Specialization in Black and White Rhinoceros.</title>
        <authorList>
            <person name="Moodley Y."/>
            <person name="Westbury M.V."/>
            <person name="Russo I.M."/>
            <person name="Gopalakrishnan S."/>
            <person name="Rakotoarivelo A."/>
            <person name="Olsen R.A."/>
            <person name="Prost S."/>
            <person name="Tunstall T."/>
            <person name="Ryder O.A."/>
            <person name="Dalen L."/>
            <person name="Bruford M.W."/>
        </authorList>
    </citation>
    <scope>NUCLEOTIDE SEQUENCE [LARGE SCALE GENOMIC DNA]</scope>
    <source>
        <strain evidence="12">SBR-YM</strain>
        <tissue evidence="12">Skin</tissue>
    </source>
</reference>
<feature type="non-terminal residue" evidence="12">
    <location>
        <position position="711"/>
    </location>
</feature>
<dbReference type="PANTHER" id="PTHR24252:SF27">
    <property type="entry name" value="TRANSMEMBRANE PROTEASE SERINE 3-LIKE"/>
    <property type="match status" value="1"/>
</dbReference>
<dbReference type="InterPro" id="IPR043504">
    <property type="entry name" value="Peptidase_S1_PA_chymotrypsin"/>
</dbReference>
<keyword evidence="4 6" id="KW-1015">Disulfide bond</keyword>
<dbReference type="CDD" id="cd00190">
    <property type="entry name" value="Tryp_SPc"/>
    <property type="match status" value="1"/>
</dbReference>
<evidence type="ECO:0000256" key="9">
    <source>
        <dbReference type="SAM" id="Phobius"/>
    </source>
</evidence>
<feature type="domain" description="Peptidase S1" evidence="10">
    <location>
        <begin position="331"/>
        <end position="564"/>
    </location>
</feature>
<evidence type="ECO:0000256" key="5">
    <source>
        <dbReference type="ARBA" id="ARBA00023180"/>
    </source>
</evidence>
<dbReference type="SUPFAM" id="SSF50494">
    <property type="entry name" value="Trypsin-like serine proteases"/>
    <property type="match status" value="1"/>
</dbReference>
<comment type="caution">
    <text evidence="6">Lacks conserved residue(s) required for the propagation of feature annotation.</text>
</comment>
<dbReference type="SUPFAM" id="SSF56487">
    <property type="entry name" value="SRCR-like"/>
    <property type="match status" value="1"/>
</dbReference>
<dbReference type="InterPro" id="IPR009003">
    <property type="entry name" value="Peptidase_S1_PA"/>
</dbReference>
<dbReference type="PRINTS" id="PR00722">
    <property type="entry name" value="CHYMOTRYPSIN"/>
</dbReference>
<dbReference type="Pfam" id="PF15494">
    <property type="entry name" value="SRCR_2"/>
    <property type="match status" value="1"/>
</dbReference>
<feature type="transmembrane region" description="Helical" evidence="9">
    <location>
        <begin position="158"/>
        <end position="179"/>
    </location>
</feature>
<dbReference type="PROSITE" id="PS00135">
    <property type="entry name" value="TRYPSIN_SER"/>
    <property type="match status" value="1"/>
</dbReference>
<evidence type="ECO:0000256" key="6">
    <source>
        <dbReference type="PROSITE-ProRule" id="PRU00196"/>
    </source>
</evidence>
<dbReference type="Pfam" id="PF00089">
    <property type="entry name" value="Trypsin"/>
    <property type="match status" value="1"/>
</dbReference>
<dbReference type="InterPro" id="IPR001190">
    <property type="entry name" value="SRCR"/>
</dbReference>
<dbReference type="InterPro" id="IPR033116">
    <property type="entry name" value="TRYPSIN_SER"/>
</dbReference>
<dbReference type="FunFam" id="2.40.10.10:FF:000003">
    <property type="entry name" value="Transmembrane serine protease 3"/>
    <property type="match status" value="1"/>
</dbReference>
<comment type="caution">
    <text evidence="12">The sequence shown here is derived from an EMBL/GenBank/DDBJ whole genome shotgun (WGS) entry which is preliminary data.</text>
</comment>
<feature type="compositionally biased region" description="Low complexity" evidence="8">
    <location>
        <begin position="700"/>
        <end position="711"/>
    </location>
</feature>
<dbReference type="GO" id="GO:0004252">
    <property type="term" value="F:serine-type endopeptidase activity"/>
    <property type="evidence" value="ECO:0007669"/>
    <property type="project" value="InterPro"/>
</dbReference>
<dbReference type="EMBL" id="JACDTQ010001719">
    <property type="protein sequence ID" value="KAF5921208.1"/>
    <property type="molecule type" value="Genomic_DNA"/>
</dbReference>
<dbReference type="GO" id="GO:0016020">
    <property type="term" value="C:membrane"/>
    <property type="evidence" value="ECO:0007669"/>
    <property type="project" value="InterPro"/>
</dbReference>
<feature type="region of interest" description="Disordered" evidence="8">
    <location>
        <begin position="677"/>
        <end position="711"/>
    </location>
</feature>
<dbReference type="GO" id="GO:0006508">
    <property type="term" value="P:proteolysis"/>
    <property type="evidence" value="ECO:0007669"/>
    <property type="project" value="UniProtKB-KW"/>
</dbReference>
<dbReference type="Proteomes" id="UP000551758">
    <property type="component" value="Unassembled WGS sequence"/>
</dbReference>
<evidence type="ECO:0000256" key="4">
    <source>
        <dbReference type="ARBA" id="ARBA00023157"/>
    </source>
</evidence>
<dbReference type="InterPro" id="IPR001254">
    <property type="entry name" value="Trypsin_dom"/>
</dbReference>
<dbReference type="Gene3D" id="3.10.250.10">
    <property type="entry name" value="SRCR-like domain"/>
    <property type="match status" value="1"/>
</dbReference>
<feature type="region of interest" description="Disordered" evidence="8">
    <location>
        <begin position="32"/>
        <end position="73"/>
    </location>
</feature>
<sequence>CFPVWGSAHPLAACPRAFISYLSRANTWNASPARTSPAWASPAWVSPARASPSRSSSGRSSSAGSASMTSSPTRTCLVRATPVGAVPVRASPARSAPAARATGESPGKGDAAEKARGAGKQSMGGSLRVGTLCSSSTTWIMMCISFRKFAWQEGQKRLLLIGSIILLIALIVSLILLYGGREPQSPRGIAVYFWRGHTGVKYKEPAESCPRHSVRCDGMVDCKLKSDELGCVRFDWDKSLLKVYSGSSHQWLPVCSDSWNDSYSKKTCQQLGFESAYWTTEVDYRDFASSFSVSKYNSTIQGSLHRSECPSQRYVSLQCSHCGLRAMTGRIVGGALAPESKWPWQVSLHYGTTHICGGTLIDAQWVLTAAHCFFVTREKILEGWKVYVGTNNLHQLPEAASVSQIIINGNYTDEQDDYDIALMRLSKPLTLSAHVHPACLPMHGQTFSLNETCWITGFGKTKETDEKTSPFLREVQVSLIDFKKCNNYLIYDSYLTPRMMCAGDLRGGRDSCQGDSGGPLVCEQNNRWYLAGVTSWGTGCGQRNKPGVYTKVTEVLPWIYSKMEVRALHGDTAPSRLRTPKSGVPGREHSLFPGSQKKSPLPLAFGGAQKAQKTRTRQQSNIGPTPAACVPVSPFPPRVEKGWAEAECRPQHHCPPPSDGGALSSHRPLRVGVLPSLAGSWSHGELGTRRRGFTSTSADPGHPLPSLGLPS</sequence>
<evidence type="ECO:0008006" key="14">
    <source>
        <dbReference type="Google" id="ProtNLM"/>
    </source>
</evidence>
<dbReference type="AlphaFoldDB" id="A0A7J7EZY8"/>
<evidence type="ECO:0000256" key="3">
    <source>
        <dbReference type="ARBA" id="ARBA00022825"/>
    </source>
</evidence>
<feature type="disulfide bond" evidence="6">
    <location>
        <begin position="309"/>
        <end position="319"/>
    </location>
</feature>
<proteinExistence type="predicted"/>
<evidence type="ECO:0000256" key="2">
    <source>
        <dbReference type="ARBA" id="ARBA00022801"/>
    </source>
</evidence>
<dbReference type="Gene3D" id="2.40.10.10">
    <property type="entry name" value="Trypsin-like serine proteases"/>
    <property type="match status" value="1"/>
</dbReference>
<dbReference type="PANTHER" id="PTHR24252">
    <property type="entry name" value="ACROSIN-RELATED"/>
    <property type="match status" value="1"/>
</dbReference>
<dbReference type="InterPro" id="IPR036772">
    <property type="entry name" value="SRCR-like_dom_sf"/>
</dbReference>
<feature type="domain" description="SRCR" evidence="11">
    <location>
        <begin position="222"/>
        <end position="321"/>
    </location>
</feature>
<keyword evidence="13" id="KW-1185">Reference proteome</keyword>
<evidence type="ECO:0000313" key="13">
    <source>
        <dbReference type="Proteomes" id="UP000551758"/>
    </source>
</evidence>
<feature type="compositionally biased region" description="Low complexity" evidence="8">
    <location>
        <begin position="35"/>
        <end position="73"/>
    </location>
</feature>
<dbReference type="SMART" id="SM00020">
    <property type="entry name" value="Tryp_SPc"/>
    <property type="match status" value="1"/>
</dbReference>
<feature type="region of interest" description="Disordered" evidence="8">
    <location>
        <begin position="571"/>
        <end position="629"/>
    </location>
</feature>
<keyword evidence="2 7" id="KW-0378">Hydrolase</keyword>
<accession>A0A7J7EZY8</accession>
<organism evidence="12 13">
    <name type="scientific">Diceros bicornis minor</name>
    <name type="common">South-central black rhinoceros</name>
    <dbReference type="NCBI Taxonomy" id="77932"/>
    <lineage>
        <taxon>Eukaryota</taxon>
        <taxon>Metazoa</taxon>
        <taxon>Chordata</taxon>
        <taxon>Craniata</taxon>
        <taxon>Vertebrata</taxon>
        <taxon>Euteleostomi</taxon>
        <taxon>Mammalia</taxon>
        <taxon>Eutheria</taxon>
        <taxon>Laurasiatheria</taxon>
        <taxon>Perissodactyla</taxon>
        <taxon>Rhinocerotidae</taxon>
        <taxon>Diceros</taxon>
    </lineage>
</organism>
<gene>
    <name evidence="12" type="ORF">HPG69_018608</name>
</gene>
<keyword evidence="1 7" id="KW-0645">Protease</keyword>
<dbReference type="InterPro" id="IPR018114">
    <property type="entry name" value="TRYPSIN_HIS"/>
</dbReference>
<evidence type="ECO:0000313" key="12">
    <source>
        <dbReference type="EMBL" id="KAF5921208.1"/>
    </source>
</evidence>
<dbReference type="PROSITE" id="PS50287">
    <property type="entry name" value="SRCR_2"/>
    <property type="match status" value="1"/>
</dbReference>
<evidence type="ECO:0000256" key="1">
    <source>
        <dbReference type="ARBA" id="ARBA00022670"/>
    </source>
</evidence>
<dbReference type="PROSITE" id="PS50240">
    <property type="entry name" value="TRYPSIN_DOM"/>
    <property type="match status" value="1"/>
</dbReference>
<feature type="compositionally biased region" description="Low complexity" evidence="8">
    <location>
        <begin position="89"/>
        <end position="101"/>
    </location>
</feature>
<dbReference type="InterPro" id="IPR001314">
    <property type="entry name" value="Peptidase_S1A"/>
</dbReference>
<evidence type="ECO:0000259" key="10">
    <source>
        <dbReference type="PROSITE" id="PS50240"/>
    </source>
</evidence>
<keyword evidence="9" id="KW-0812">Transmembrane</keyword>
<feature type="region of interest" description="Disordered" evidence="8">
    <location>
        <begin position="89"/>
        <end position="124"/>
    </location>
</feature>
<keyword evidence="3 7" id="KW-0720">Serine protease</keyword>
<evidence type="ECO:0000256" key="8">
    <source>
        <dbReference type="SAM" id="MobiDB-lite"/>
    </source>
</evidence>
<keyword evidence="5" id="KW-0325">Glycoprotein</keyword>
<protein>
    <recommendedName>
        <fullName evidence="14">Transmembrane serine protease 13</fullName>
    </recommendedName>
</protein>
<keyword evidence="9" id="KW-1133">Transmembrane helix</keyword>
<keyword evidence="9" id="KW-0472">Membrane</keyword>
<name>A0A7J7EZY8_DICBM</name>
<dbReference type="PROSITE" id="PS00134">
    <property type="entry name" value="TRYPSIN_HIS"/>
    <property type="match status" value="1"/>
</dbReference>
<evidence type="ECO:0000259" key="11">
    <source>
        <dbReference type="PROSITE" id="PS50287"/>
    </source>
</evidence>
<evidence type="ECO:0000256" key="7">
    <source>
        <dbReference type="RuleBase" id="RU363034"/>
    </source>
</evidence>
<dbReference type="SMART" id="SM00202">
    <property type="entry name" value="SR"/>
    <property type="match status" value="1"/>
</dbReference>